<comment type="caution">
    <text evidence="2">The sequence shown here is derived from an EMBL/GenBank/DDBJ whole genome shotgun (WGS) entry which is preliminary data.</text>
</comment>
<feature type="region of interest" description="Disordered" evidence="1">
    <location>
        <begin position="62"/>
        <end position="108"/>
    </location>
</feature>
<dbReference type="PANTHER" id="PTHR33960:SF1">
    <property type="entry name" value="SIMILAR TO KIAA0825 PROTEIN"/>
    <property type="match status" value="1"/>
</dbReference>
<gene>
    <name evidence="2" type="ORF">RIMI_LOCUS4598402</name>
</gene>
<feature type="non-terminal residue" evidence="2">
    <location>
        <position position="413"/>
    </location>
</feature>
<name>A0ABN9L1W7_9NEOB</name>
<feature type="compositionally biased region" description="Basic and acidic residues" evidence="1">
    <location>
        <begin position="66"/>
        <end position="77"/>
    </location>
</feature>
<protein>
    <submittedName>
        <fullName evidence="2">Uncharacterized protein</fullName>
    </submittedName>
</protein>
<evidence type="ECO:0000256" key="1">
    <source>
        <dbReference type="SAM" id="MobiDB-lite"/>
    </source>
</evidence>
<dbReference type="Proteomes" id="UP001176940">
    <property type="component" value="Unassembled WGS sequence"/>
</dbReference>
<dbReference type="PANTHER" id="PTHR33960">
    <property type="entry name" value="SIMILAR TO KIAA0825 PROTEIN"/>
    <property type="match status" value="1"/>
</dbReference>
<keyword evidence="3" id="KW-1185">Reference proteome</keyword>
<organism evidence="2 3">
    <name type="scientific">Ranitomeya imitator</name>
    <name type="common">mimic poison frog</name>
    <dbReference type="NCBI Taxonomy" id="111125"/>
    <lineage>
        <taxon>Eukaryota</taxon>
        <taxon>Metazoa</taxon>
        <taxon>Chordata</taxon>
        <taxon>Craniata</taxon>
        <taxon>Vertebrata</taxon>
        <taxon>Euteleostomi</taxon>
        <taxon>Amphibia</taxon>
        <taxon>Batrachia</taxon>
        <taxon>Anura</taxon>
        <taxon>Neobatrachia</taxon>
        <taxon>Hyloidea</taxon>
        <taxon>Dendrobatidae</taxon>
        <taxon>Dendrobatinae</taxon>
        <taxon>Ranitomeya</taxon>
    </lineage>
</organism>
<dbReference type="EMBL" id="CAUEEQ010007466">
    <property type="protein sequence ID" value="CAJ0931087.1"/>
    <property type="molecule type" value="Genomic_DNA"/>
</dbReference>
<reference evidence="2" key="1">
    <citation type="submission" date="2023-07" db="EMBL/GenBank/DDBJ databases">
        <authorList>
            <person name="Stuckert A."/>
        </authorList>
    </citation>
    <scope>NUCLEOTIDE SEQUENCE</scope>
</reference>
<dbReference type="InterPro" id="IPR027993">
    <property type="entry name" value="DUF4495"/>
</dbReference>
<evidence type="ECO:0000313" key="2">
    <source>
        <dbReference type="EMBL" id="CAJ0931087.1"/>
    </source>
</evidence>
<evidence type="ECO:0000313" key="3">
    <source>
        <dbReference type="Proteomes" id="UP001176940"/>
    </source>
</evidence>
<sequence length="413" mass="46158">MSVSLLVINPKSYRAEILQSSFEEEEETCCRGAAAESPAGAVDGLNRVVESEIEGFAGIRKHRSKHQVELSREEANELTRSPEGGNSEAAVPLSSTNGRSQRESAEVPLVTTGVNSATEFTTGVASMPLKGIGFCKGCKGKPQRLANSKSIKFKAAPESTNTMTENDDNEQIKDTDNRNLGCTVLMISRRGQAEIQHFQRNIDNWQGLKDPAHLNIPVRIVIIRITRPGLRVRDNCIPTNNHWREPKSRIYNTLNTEDPQKKALDAPLQLSQLKYLSTFIDLFLWLEKKVEKTTSETLSPSCYPEIKGKVQGSRRMDANDDNKRENLILDESSLLMNAMPSLKFGWRNNLQQMSVPLMNSIRSELEMATTCVLQSGQAQLSETGRSQMDLVHISKNYEYYGTISENQKPRKVA</sequence>
<proteinExistence type="predicted"/>
<accession>A0ABN9L1W7</accession>